<feature type="compositionally biased region" description="Low complexity" evidence="1">
    <location>
        <begin position="17"/>
        <end position="57"/>
    </location>
</feature>
<organism evidence="3 4">
    <name type="scientific">Nocardioides luti</name>
    <dbReference type="NCBI Taxonomy" id="2761101"/>
    <lineage>
        <taxon>Bacteria</taxon>
        <taxon>Bacillati</taxon>
        <taxon>Actinomycetota</taxon>
        <taxon>Actinomycetes</taxon>
        <taxon>Propionibacteriales</taxon>
        <taxon>Nocardioidaceae</taxon>
        <taxon>Nocardioides</taxon>
    </lineage>
</organism>
<feature type="chain" id="PRO_5039555526" evidence="2">
    <location>
        <begin position="21"/>
        <end position="387"/>
    </location>
</feature>
<dbReference type="AlphaFoldDB" id="A0A7X0RJ81"/>
<dbReference type="RefSeq" id="WP_185253359.1">
    <property type="nucleotide sequence ID" value="NZ_JACKXE010000001.1"/>
</dbReference>
<name>A0A7X0RJ81_9ACTN</name>
<dbReference type="EMBL" id="JACKXE010000001">
    <property type="protein sequence ID" value="MBB6628280.1"/>
    <property type="molecule type" value="Genomic_DNA"/>
</dbReference>
<comment type="caution">
    <text evidence="3">The sequence shown here is derived from an EMBL/GenBank/DDBJ whole genome shotgun (WGS) entry which is preliminary data.</text>
</comment>
<feature type="signal peptide" evidence="2">
    <location>
        <begin position="1"/>
        <end position="20"/>
    </location>
</feature>
<proteinExistence type="predicted"/>
<keyword evidence="2" id="KW-0732">Signal</keyword>
<reference evidence="3 4" key="1">
    <citation type="submission" date="2020-08" db="EMBL/GenBank/DDBJ databases">
        <authorList>
            <person name="Seo M.-J."/>
        </authorList>
    </citation>
    <scope>NUCLEOTIDE SEQUENCE [LARGE SCALE GENOMIC DNA]</scope>
    <source>
        <strain evidence="3 4">KIGAM211</strain>
    </source>
</reference>
<sequence>MRSRYAVPLAVLALALTGCGGDDPAPGAGGEPTASASSSASTSPSPTDDPTPGESTSASPSETAGGGVGTAEDPEPLDAGKALLDWTPVPGSVTDTVTRGGGWTLTVDELGKKAELSSDGASAGTATDKRHRISDALLDGRYAVVVVQDKRETQPAVATVYDLGKGAKSFTLDGSSDVPTVTGGTWALGEGHLVHATVRDGAYCAATVDLATQKSTIGWCAPDRSGFNAARITPAGDSLLTFDDSRPSCRTVVALSGTGTTPFPGVPACTAWEGLVTDDGAVWAVVPKPRRVEEAVLYAHTGDSWLDLGPGTSGSLTWCAGAAYFVRDPQTDGSPAALMRFDGTALDVVYESSGPQSFVASPRCGGDTLTITSLSEDGDEQVSADLG</sequence>
<evidence type="ECO:0000256" key="2">
    <source>
        <dbReference type="SAM" id="SignalP"/>
    </source>
</evidence>
<evidence type="ECO:0000256" key="1">
    <source>
        <dbReference type="SAM" id="MobiDB-lite"/>
    </source>
</evidence>
<gene>
    <name evidence="3" type="ORF">H5V45_13210</name>
</gene>
<feature type="region of interest" description="Disordered" evidence="1">
    <location>
        <begin position="17"/>
        <end position="97"/>
    </location>
</feature>
<evidence type="ECO:0000313" key="4">
    <source>
        <dbReference type="Proteomes" id="UP000523955"/>
    </source>
</evidence>
<protein>
    <submittedName>
        <fullName evidence="3">Uncharacterized protein</fullName>
    </submittedName>
</protein>
<evidence type="ECO:0000313" key="3">
    <source>
        <dbReference type="EMBL" id="MBB6628280.1"/>
    </source>
</evidence>
<dbReference type="Proteomes" id="UP000523955">
    <property type="component" value="Unassembled WGS sequence"/>
</dbReference>
<dbReference type="PROSITE" id="PS51257">
    <property type="entry name" value="PROKAR_LIPOPROTEIN"/>
    <property type="match status" value="1"/>
</dbReference>
<keyword evidence="4" id="KW-1185">Reference proteome</keyword>
<accession>A0A7X0RJ81</accession>